<dbReference type="EMBL" id="CAJVPQ010022874">
    <property type="protein sequence ID" value="CAG8761523.1"/>
    <property type="molecule type" value="Genomic_DNA"/>
</dbReference>
<organism evidence="1 2">
    <name type="scientific">Funneliformis caledonium</name>
    <dbReference type="NCBI Taxonomy" id="1117310"/>
    <lineage>
        <taxon>Eukaryota</taxon>
        <taxon>Fungi</taxon>
        <taxon>Fungi incertae sedis</taxon>
        <taxon>Mucoromycota</taxon>
        <taxon>Glomeromycotina</taxon>
        <taxon>Glomeromycetes</taxon>
        <taxon>Glomerales</taxon>
        <taxon>Glomeraceae</taxon>
        <taxon>Funneliformis</taxon>
    </lineage>
</organism>
<sequence length="53" mass="6376">IEDHIQPKNKKETDKHILHVYDKPWRSHHVQTLLHLADKSGKNISHIKVLRHR</sequence>
<comment type="caution">
    <text evidence="1">The sequence shown here is derived from an EMBL/GenBank/DDBJ whole genome shotgun (WGS) entry which is preliminary data.</text>
</comment>
<dbReference type="Proteomes" id="UP000789570">
    <property type="component" value="Unassembled WGS sequence"/>
</dbReference>
<protein>
    <submittedName>
        <fullName evidence="1">12456_t:CDS:1</fullName>
    </submittedName>
</protein>
<name>A0A9N9J258_9GLOM</name>
<accession>A0A9N9J258</accession>
<feature type="non-terminal residue" evidence="1">
    <location>
        <position position="53"/>
    </location>
</feature>
<dbReference type="OrthoDB" id="2423441at2759"/>
<keyword evidence="2" id="KW-1185">Reference proteome</keyword>
<evidence type="ECO:0000313" key="1">
    <source>
        <dbReference type="EMBL" id="CAG8761523.1"/>
    </source>
</evidence>
<evidence type="ECO:0000313" key="2">
    <source>
        <dbReference type="Proteomes" id="UP000789570"/>
    </source>
</evidence>
<reference evidence="1" key="1">
    <citation type="submission" date="2021-06" db="EMBL/GenBank/DDBJ databases">
        <authorList>
            <person name="Kallberg Y."/>
            <person name="Tangrot J."/>
            <person name="Rosling A."/>
        </authorList>
    </citation>
    <scope>NUCLEOTIDE SEQUENCE</scope>
    <source>
        <strain evidence="1">UK204</strain>
    </source>
</reference>
<proteinExistence type="predicted"/>
<gene>
    <name evidence="1" type="ORF">FCALED_LOCUS16958</name>
</gene>
<dbReference type="AlphaFoldDB" id="A0A9N9J258"/>